<name>A0ABS8NJ21_9BACT</name>
<keyword evidence="1" id="KW-0812">Transmembrane</keyword>
<sequence length="175" mass="18300">MIDFAKKVTPPTCFTCSMRRKTSGFSLLEMMLSLAILGMSLAILAQIAGTGTDAAREARDLSQARLIASSKMSEILVSASTGISPAGAPAMPVESMDSAATTQFQVQVDVVPAPMDGMLAIRVGVEALDPDGGPPLATYALTRWMIDPLLGLKELAEEEAALREEAANADSAAIE</sequence>
<evidence type="ECO:0000313" key="2">
    <source>
        <dbReference type="EMBL" id="MCC9643389.1"/>
    </source>
</evidence>
<feature type="transmembrane region" description="Helical" evidence="1">
    <location>
        <begin position="27"/>
        <end position="49"/>
    </location>
</feature>
<comment type="caution">
    <text evidence="2">The sequence shown here is derived from an EMBL/GenBank/DDBJ whole genome shotgun (WGS) entry which is preliminary data.</text>
</comment>
<dbReference type="PROSITE" id="PS00409">
    <property type="entry name" value="PROKAR_NTER_METHYL"/>
    <property type="match status" value="1"/>
</dbReference>
<dbReference type="InterPro" id="IPR012902">
    <property type="entry name" value="N_methyl_site"/>
</dbReference>
<keyword evidence="1" id="KW-1133">Transmembrane helix</keyword>
<protein>
    <submittedName>
        <fullName evidence="2">Type II secretion system GspH family protein</fullName>
    </submittedName>
</protein>
<accession>A0ABS8NJ21</accession>
<dbReference type="EMBL" id="JAJKFW010000024">
    <property type="protein sequence ID" value="MCC9643389.1"/>
    <property type="molecule type" value="Genomic_DNA"/>
</dbReference>
<dbReference type="Pfam" id="PF07963">
    <property type="entry name" value="N_methyl"/>
    <property type="match status" value="1"/>
</dbReference>
<evidence type="ECO:0000256" key="1">
    <source>
        <dbReference type="SAM" id="Phobius"/>
    </source>
</evidence>
<dbReference type="Proteomes" id="UP001430306">
    <property type="component" value="Unassembled WGS sequence"/>
</dbReference>
<organism evidence="2 3">
    <name type="scientific">Rhodopirellula halodulae</name>
    <dbReference type="NCBI Taxonomy" id="2894198"/>
    <lineage>
        <taxon>Bacteria</taxon>
        <taxon>Pseudomonadati</taxon>
        <taxon>Planctomycetota</taxon>
        <taxon>Planctomycetia</taxon>
        <taxon>Pirellulales</taxon>
        <taxon>Pirellulaceae</taxon>
        <taxon>Rhodopirellula</taxon>
    </lineage>
</organism>
<keyword evidence="1" id="KW-0472">Membrane</keyword>
<keyword evidence="3" id="KW-1185">Reference proteome</keyword>
<proteinExistence type="predicted"/>
<dbReference type="NCBIfam" id="TIGR02532">
    <property type="entry name" value="IV_pilin_GFxxxE"/>
    <property type="match status" value="1"/>
</dbReference>
<gene>
    <name evidence="2" type="ORF">LOC71_13980</name>
</gene>
<reference evidence="2" key="1">
    <citation type="submission" date="2021-11" db="EMBL/GenBank/DDBJ databases">
        <title>Genome sequence.</title>
        <authorList>
            <person name="Sun Q."/>
        </authorList>
    </citation>
    <scope>NUCLEOTIDE SEQUENCE</scope>
    <source>
        <strain evidence="2">JC740</strain>
    </source>
</reference>
<evidence type="ECO:0000313" key="3">
    <source>
        <dbReference type="Proteomes" id="UP001430306"/>
    </source>
</evidence>